<keyword evidence="3" id="KW-1185">Reference proteome</keyword>
<evidence type="ECO:0000313" key="3">
    <source>
        <dbReference type="Proteomes" id="UP001266305"/>
    </source>
</evidence>
<comment type="caution">
    <text evidence="2">The sequence shown here is derived from an EMBL/GenBank/DDBJ whole genome shotgun (WGS) entry which is preliminary data.</text>
</comment>
<feature type="compositionally biased region" description="Polar residues" evidence="1">
    <location>
        <begin position="11"/>
        <end position="20"/>
    </location>
</feature>
<gene>
    <name evidence="2" type="ORF">P7K49_003624</name>
</gene>
<evidence type="ECO:0000256" key="1">
    <source>
        <dbReference type="SAM" id="MobiDB-lite"/>
    </source>
</evidence>
<dbReference type="EMBL" id="JASSZA010000002">
    <property type="protein sequence ID" value="KAK2116738.1"/>
    <property type="molecule type" value="Genomic_DNA"/>
</dbReference>
<protein>
    <submittedName>
        <fullName evidence="2">Uncharacterized protein</fullName>
    </submittedName>
</protein>
<reference evidence="2 3" key="1">
    <citation type="submission" date="2023-05" db="EMBL/GenBank/DDBJ databases">
        <title>B98-5 Cell Line De Novo Hybrid Assembly: An Optical Mapping Approach.</title>
        <authorList>
            <person name="Kananen K."/>
            <person name="Auerbach J.A."/>
            <person name="Kautto E."/>
            <person name="Blachly J.S."/>
        </authorList>
    </citation>
    <scope>NUCLEOTIDE SEQUENCE [LARGE SCALE GENOMIC DNA]</scope>
    <source>
        <strain evidence="2">B95-8</strain>
        <tissue evidence="2">Cell line</tissue>
    </source>
</reference>
<name>A0ABQ9W7H2_SAGOE</name>
<feature type="region of interest" description="Disordered" evidence="1">
    <location>
        <begin position="1"/>
        <end position="20"/>
    </location>
</feature>
<organism evidence="2 3">
    <name type="scientific">Saguinus oedipus</name>
    <name type="common">Cotton-top tamarin</name>
    <name type="synonym">Oedipomidas oedipus</name>
    <dbReference type="NCBI Taxonomy" id="9490"/>
    <lineage>
        <taxon>Eukaryota</taxon>
        <taxon>Metazoa</taxon>
        <taxon>Chordata</taxon>
        <taxon>Craniata</taxon>
        <taxon>Vertebrata</taxon>
        <taxon>Euteleostomi</taxon>
        <taxon>Mammalia</taxon>
        <taxon>Eutheria</taxon>
        <taxon>Euarchontoglires</taxon>
        <taxon>Primates</taxon>
        <taxon>Haplorrhini</taxon>
        <taxon>Platyrrhini</taxon>
        <taxon>Cebidae</taxon>
        <taxon>Callitrichinae</taxon>
        <taxon>Saguinus</taxon>
    </lineage>
</organism>
<sequence length="178" mass="18873">MPRKQFFGPVTRSNGASSGSETEFGDCLGLLKLLPLLPAQPQCLVSDPGPWHTVRLLSTPVQMGLLPSFGAAPWSFRSDPRSPSSPCSDAGPCTSGATFQDSALSWQAAGLMFQGSSRVVSCKALSQDPYGTTTPTTSPLTEGPSTPKVELSYWAAISRIDIFLLSLRYCPSNAAFTP</sequence>
<proteinExistence type="predicted"/>
<evidence type="ECO:0000313" key="2">
    <source>
        <dbReference type="EMBL" id="KAK2116738.1"/>
    </source>
</evidence>
<accession>A0ABQ9W7H2</accession>
<dbReference type="Proteomes" id="UP001266305">
    <property type="component" value="Unassembled WGS sequence"/>
</dbReference>